<feature type="domain" description="NAD-dependent epimerase/dehydratase" evidence="1">
    <location>
        <begin position="20"/>
        <end position="199"/>
    </location>
</feature>
<dbReference type="InterPro" id="IPR036291">
    <property type="entry name" value="NAD(P)-bd_dom_sf"/>
</dbReference>
<evidence type="ECO:0000259" key="1">
    <source>
        <dbReference type="Pfam" id="PF01370"/>
    </source>
</evidence>
<dbReference type="SUPFAM" id="SSF51735">
    <property type="entry name" value="NAD(P)-binding Rossmann-fold domains"/>
    <property type="match status" value="1"/>
</dbReference>
<name>A0ABN3MZX0_9ACTN</name>
<dbReference type="EMBL" id="BAAASR010000030">
    <property type="protein sequence ID" value="GAA2511928.1"/>
    <property type="molecule type" value="Genomic_DNA"/>
</dbReference>
<dbReference type="InterPro" id="IPR051783">
    <property type="entry name" value="NAD(P)-dependent_oxidoreduct"/>
</dbReference>
<dbReference type="Proteomes" id="UP001499942">
    <property type="component" value="Unassembled WGS sequence"/>
</dbReference>
<sequence length="327" mass="35528">MLVRGDRAVRPPALEGLAVERAFGDLRDAEAVHRAVEGCDRVFHCAAQVSTTSGAKQEIYRTNVLGTRNVLVAARRTGVTRVVATGSFGATGEAPGRPSAEDQPFYPFSRHAPYTMSKVLAEHECLRAAAEGLDVVIAASTAIIGPHDYAPSRMGRLLLDFAHGRLRAYLPGGFEFVSVRDLVQGHLLAMRHGRPGRKYLLSTQFRTVDELMDIYSSVCGVPKPSLRIPAGLMAGVAELAEPVLSMVAPGRHARFTPAAIRFLRSRRRADCSRAFDELGYRPTGIAEAVEEAYACFVRRRLIDRPGHARPAPLPRVRTAPAVTADVP</sequence>
<evidence type="ECO:0000313" key="2">
    <source>
        <dbReference type="EMBL" id="GAA2511928.1"/>
    </source>
</evidence>
<proteinExistence type="predicted"/>
<dbReference type="PANTHER" id="PTHR48079">
    <property type="entry name" value="PROTEIN YEEZ"/>
    <property type="match status" value="1"/>
</dbReference>
<dbReference type="Gene3D" id="3.40.50.720">
    <property type="entry name" value="NAD(P)-binding Rossmann-like Domain"/>
    <property type="match status" value="1"/>
</dbReference>
<dbReference type="InterPro" id="IPR001509">
    <property type="entry name" value="Epimerase_deHydtase"/>
</dbReference>
<protein>
    <submittedName>
        <fullName evidence="2">NAD-dependent epimerase/dehydratase family protein</fullName>
    </submittedName>
</protein>
<accession>A0ABN3MZX0</accession>
<evidence type="ECO:0000313" key="3">
    <source>
        <dbReference type="Proteomes" id="UP001499942"/>
    </source>
</evidence>
<keyword evidence="3" id="KW-1185">Reference proteome</keyword>
<organism evidence="2 3">
    <name type="scientific">Streptomyces gobitricini</name>
    <dbReference type="NCBI Taxonomy" id="68211"/>
    <lineage>
        <taxon>Bacteria</taxon>
        <taxon>Bacillati</taxon>
        <taxon>Actinomycetota</taxon>
        <taxon>Actinomycetes</taxon>
        <taxon>Kitasatosporales</taxon>
        <taxon>Streptomycetaceae</taxon>
        <taxon>Streptomyces</taxon>
    </lineage>
</organism>
<gene>
    <name evidence="2" type="ORF">GCM10010393_51030</name>
</gene>
<dbReference type="Pfam" id="PF01370">
    <property type="entry name" value="Epimerase"/>
    <property type="match status" value="1"/>
</dbReference>
<comment type="caution">
    <text evidence="2">The sequence shown here is derived from an EMBL/GenBank/DDBJ whole genome shotgun (WGS) entry which is preliminary data.</text>
</comment>
<reference evidence="2 3" key="1">
    <citation type="journal article" date="2019" name="Int. J. Syst. Evol. Microbiol.">
        <title>The Global Catalogue of Microorganisms (GCM) 10K type strain sequencing project: providing services to taxonomists for standard genome sequencing and annotation.</title>
        <authorList>
            <consortium name="The Broad Institute Genomics Platform"/>
            <consortium name="The Broad Institute Genome Sequencing Center for Infectious Disease"/>
            <person name="Wu L."/>
            <person name="Ma J."/>
        </authorList>
    </citation>
    <scope>NUCLEOTIDE SEQUENCE [LARGE SCALE GENOMIC DNA]</scope>
    <source>
        <strain evidence="2 3">JCM 5062</strain>
    </source>
</reference>
<dbReference type="PANTHER" id="PTHR48079:SF6">
    <property type="entry name" value="NAD(P)-BINDING DOMAIN-CONTAINING PROTEIN-RELATED"/>
    <property type="match status" value="1"/>
</dbReference>